<dbReference type="AlphaFoldDB" id="A0A3M2KWG2"/>
<organism evidence="1 2">
    <name type="scientific">Nocardia stercoris</name>
    <dbReference type="NCBI Taxonomy" id="2483361"/>
    <lineage>
        <taxon>Bacteria</taxon>
        <taxon>Bacillati</taxon>
        <taxon>Actinomycetota</taxon>
        <taxon>Actinomycetes</taxon>
        <taxon>Mycobacteriales</taxon>
        <taxon>Nocardiaceae</taxon>
        <taxon>Nocardia</taxon>
    </lineage>
</organism>
<gene>
    <name evidence="1" type="ORF">EBN03_23795</name>
</gene>
<evidence type="ECO:0000313" key="2">
    <source>
        <dbReference type="Proteomes" id="UP000279275"/>
    </source>
</evidence>
<dbReference type="OrthoDB" id="4560890at2"/>
<sequence>MPKRISDVSLHVYVTPEILDRVVAAVRRVVDDHVAHRDLSAWRFTLPVDPDRPAHTLLESQWRQDNPGADPGDRRTYEIALSLVGEQEDLTEADLDALERRLVLRISAADAVPYSIHALFHDSFDLEENHERI</sequence>
<reference evidence="1 2" key="1">
    <citation type="submission" date="2018-10" db="EMBL/GenBank/DDBJ databases">
        <title>Isolation from cow dung.</title>
        <authorList>
            <person name="Ling L."/>
        </authorList>
    </citation>
    <scope>NUCLEOTIDE SEQUENCE [LARGE SCALE GENOMIC DNA]</scope>
    <source>
        <strain evidence="1 2">NEAU-LL90</strain>
    </source>
</reference>
<keyword evidence="2" id="KW-1185">Reference proteome</keyword>
<dbReference type="Proteomes" id="UP000279275">
    <property type="component" value="Unassembled WGS sequence"/>
</dbReference>
<evidence type="ECO:0000313" key="1">
    <source>
        <dbReference type="EMBL" id="RMI29829.1"/>
    </source>
</evidence>
<comment type="caution">
    <text evidence="1">The sequence shown here is derived from an EMBL/GenBank/DDBJ whole genome shotgun (WGS) entry which is preliminary data.</text>
</comment>
<protein>
    <submittedName>
        <fullName evidence="1">Uncharacterized protein</fullName>
    </submittedName>
</protein>
<dbReference type="EMBL" id="RFFH01000012">
    <property type="protein sequence ID" value="RMI29829.1"/>
    <property type="molecule type" value="Genomic_DNA"/>
</dbReference>
<name>A0A3M2KWG2_9NOCA</name>
<proteinExistence type="predicted"/>
<accession>A0A3M2KWG2</accession>